<sequence length="213" mass="22816">MKKTWKKLLATLLSLVMMLSLSIPVMAEDTENQVAVPNEVIGLDNYITRSQDGTLHLDSDAAISAGYTETIADAITQHLEMVNELVTSGEAITDNDLNIYIISGGLTRAGVRKIVTYWWGQTDVYLSSSDAMVLVRALEAAGNSLANLISIVDNGSYDNIQNAALGYLVGAGLLAFAYGAQIRQVSGNGTAGIIQQNVLNYDTGTTVISYHPQ</sequence>
<dbReference type="RefSeq" id="WP_109732397.1">
    <property type="nucleotide sequence ID" value="NZ_BAAACK010000029.1"/>
</dbReference>
<proteinExistence type="predicted"/>
<comment type="caution">
    <text evidence="2">The sequence shown here is derived from an EMBL/GenBank/DDBJ whole genome shotgun (WGS) entry which is preliminary data.</text>
</comment>
<name>A0A2Y9BHK6_9FIRM</name>
<organism evidence="2 3">
    <name type="scientific">Faecalicatena orotica</name>
    <dbReference type="NCBI Taxonomy" id="1544"/>
    <lineage>
        <taxon>Bacteria</taxon>
        <taxon>Bacillati</taxon>
        <taxon>Bacillota</taxon>
        <taxon>Clostridia</taxon>
        <taxon>Lachnospirales</taxon>
        <taxon>Lachnospiraceae</taxon>
        <taxon>Faecalicatena</taxon>
    </lineage>
</organism>
<dbReference type="OrthoDB" id="9927879at2"/>
<evidence type="ECO:0000313" key="2">
    <source>
        <dbReference type="EMBL" id="PWJ28055.1"/>
    </source>
</evidence>
<keyword evidence="1" id="KW-0732">Signal</keyword>
<gene>
    <name evidence="2" type="ORF">A8806_110239</name>
</gene>
<feature type="signal peptide" evidence="1">
    <location>
        <begin position="1"/>
        <end position="27"/>
    </location>
</feature>
<dbReference type="EMBL" id="QGDL01000010">
    <property type="protein sequence ID" value="PWJ28055.1"/>
    <property type="molecule type" value="Genomic_DNA"/>
</dbReference>
<protein>
    <submittedName>
        <fullName evidence="2">Uncharacterized protein</fullName>
    </submittedName>
</protein>
<evidence type="ECO:0000256" key="1">
    <source>
        <dbReference type="SAM" id="SignalP"/>
    </source>
</evidence>
<dbReference type="AlphaFoldDB" id="A0A2Y9BHK6"/>
<feature type="chain" id="PRO_5043162182" evidence="1">
    <location>
        <begin position="28"/>
        <end position="213"/>
    </location>
</feature>
<dbReference type="Proteomes" id="UP000245845">
    <property type="component" value="Unassembled WGS sequence"/>
</dbReference>
<keyword evidence="3" id="KW-1185">Reference proteome</keyword>
<evidence type="ECO:0000313" key="3">
    <source>
        <dbReference type="Proteomes" id="UP000245845"/>
    </source>
</evidence>
<reference evidence="2 3" key="1">
    <citation type="submission" date="2018-05" db="EMBL/GenBank/DDBJ databases">
        <title>The Hungate 1000. A catalogue of reference genomes from the rumen microbiome.</title>
        <authorList>
            <person name="Kelly W."/>
        </authorList>
    </citation>
    <scope>NUCLEOTIDE SEQUENCE [LARGE SCALE GENOMIC DNA]</scope>
    <source>
        <strain evidence="2 3">NLAE-zl-C242</strain>
    </source>
</reference>
<accession>A0A2Y9BHK6</accession>